<organism evidence="1">
    <name type="scientific">Solanum lycopersicum</name>
    <name type="common">Tomato</name>
    <name type="synonym">Lycopersicon esculentum</name>
    <dbReference type="NCBI Taxonomy" id="4081"/>
    <lineage>
        <taxon>Eukaryota</taxon>
        <taxon>Viridiplantae</taxon>
        <taxon>Streptophyta</taxon>
        <taxon>Embryophyta</taxon>
        <taxon>Tracheophyta</taxon>
        <taxon>Spermatophyta</taxon>
        <taxon>Magnoliopsida</taxon>
        <taxon>eudicotyledons</taxon>
        <taxon>Gunneridae</taxon>
        <taxon>Pentapetalae</taxon>
        <taxon>asterids</taxon>
        <taxon>lamiids</taxon>
        <taxon>Solanales</taxon>
        <taxon>Solanaceae</taxon>
        <taxon>Solanoideae</taxon>
        <taxon>Solaneae</taxon>
        <taxon>Solanum</taxon>
        <taxon>Solanum subgen. Lycopersicon</taxon>
    </lineage>
</organism>
<reference evidence="1" key="1">
    <citation type="journal article" date="2012" name="Nature">
        <title>The tomato genome sequence provides insights into fleshy fruit evolution.</title>
        <authorList>
            <consortium name="Tomato Genome Consortium"/>
        </authorList>
    </citation>
    <scope>NUCLEOTIDE SEQUENCE [LARGE SCALE GENOMIC DNA]</scope>
    <source>
        <strain evidence="1">cv. Heinz 1706</strain>
    </source>
</reference>
<dbReference type="EnsemblPlants" id="Solyc05g025700.1.1">
    <property type="protein sequence ID" value="Solyc05g025700.1.1"/>
    <property type="gene ID" value="Solyc05g025700.1"/>
</dbReference>
<dbReference type="Proteomes" id="UP000004994">
    <property type="component" value="Chromosome 5"/>
</dbReference>
<protein>
    <submittedName>
        <fullName evidence="1">Uncharacterized protein</fullName>
    </submittedName>
</protein>
<accession>K4BZV8</accession>
<keyword evidence="2" id="KW-1185">Reference proteome</keyword>
<dbReference type="GO" id="GO:0017004">
    <property type="term" value="P:cytochrome complex assembly"/>
    <property type="evidence" value="ECO:0007669"/>
    <property type="project" value="InterPro"/>
</dbReference>
<dbReference type="Gramene" id="Solyc05g025700.1.1">
    <property type="protein sequence ID" value="Solyc05g025700.1.1"/>
    <property type="gene ID" value="Solyc05g025700.1"/>
</dbReference>
<evidence type="ECO:0000313" key="1">
    <source>
        <dbReference type="EnsemblPlants" id="Solyc05g025700.1.1"/>
    </source>
</evidence>
<dbReference type="HOGENOM" id="CLU_2431224_0_0_1"/>
<dbReference type="PANTHER" id="PTHR36010:SF1">
    <property type="entry name" value="CYTOCHROME C BIOGENESIS CCMF C-TERMINAL-LIKE MITOCHONDRIAL PROTEIN-RELATED"/>
    <property type="match status" value="1"/>
</dbReference>
<name>K4BZV8_SOLLC</name>
<sequence>MFYKPCLTSDGLMFEHDESLRDNLFPIHCLASYENTKLEHFIYFQERTSMTEVAIHTNVFTNLCALIRTGSLRTSDWYTTLIKLSFLFLFC</sequence>
<evidence type="ECO:0000313" key="2">
    <source>
        <dbReference type="Proteomes" id="UP000004994"/>
    </source>
</evidence>
<dbReference type="PANTHER" id="PTHR36010">
    <property type="entry name" value="CYTOCHROME C BIOGENESIS CCMF C-TERMINAL-LIKE MITOCHONDRIAL PROTEIN-RELATED"/>
    <property type="match status" value="1"/>
</dbReference>
<dbReference type="PaxDb" id="4081-Solyc05g025700.1.1"/>
<dbReference type="InParanoid" id="K4BZV8"/>
<dbReference type="AlphaFoldDB" id="K4BZV8"/>
<dbReference type="PhylomeDB" id="K4BZV8"/>
<proteinExistence type="predicted"/>
<dbReference type="InterPro" id="IPR044955">
    <property type="entry name" value="CCMFC"/>
</dbReference>
<reference evidence="1" key="2">
    <citation type="submission" date="2015-06" db="UniProtKB">
        <authorList>
            <consortium name="EnsemblPlants"/>
        </authorList>
    </citation>
    <scope>IDENTIFICATION</scope>
    <source>
        <strain evidence="1">cv. Heinz 1706</strain>
    </source>
</reference>